<evidence type="ECO:0000313" key="2">
    <source>
        <dbReference type="EMBL" id="KAI0507003.1"/>
    </source>
</evidence>
<proteinExistence type="predicted"/>
<protein>
    <submittedName>
        <fullName evidence="2">Uncharacterized protein</fullName>
    </submittedName>
</protein>
<feature type="region of interest" description="Disordered" evidence="1">
    <location>
        <begin position="69"/>
        <end position="100"/>
    </location>
</feature>
<sequence>MHLTQKDTNFFTLIQKKIFTSRHVKFLEDIFLFSQNSSLPPSTSQRSTSSFYTPPSLLVPIFTQQLSSPIASRPVQTSPLPPPQDNANIPTTPTSSSATSQTFVSSSISPIILAPPQPQSIHPMFTSLRTGTLKPKHIISMNLFIVPSDLTCYT</sequence>
<feature type="compositionally biased region" description="Low complexity" evidence="1">
    <location>
        <begin position="90"/>
        <end position="100"/>
    </location>
</feature>
<evidence type="ECO:0000256" key="1">
    <source>
        <dbReference type="SAM" id="MobiDB-lite"/>
    </source>
</evidence>
<reference evidence="2" key="1">
    <citation type="journal article" date="2022" name="Front. Genet.">
        <title>Chromosome-Scale Assembly of the Dendrobium nobile Genome Provides Insights Into the Molecular Mechanism of the Biosynthesis of the Medicinal Active Ingredient of Dendrobium.</title>
        <authorList>
            <person name="Xu Q."/>
            <person name="Niu S.-C."/>
            <person name="Li K.-L."/>
            <person name="Zheng P.-J."/>
            <person name="Zhang X.-J."/>
            <person name="Jia Y."/>
            <person name="Liu Y."/>
            <person name="Niu Y.-X."/>
            <person name="Yu L.-H."/>
            <person name="Chen D.-F."/>
            <person name="Zhang G.-Q."/>
        </authorList>
    </citation>
    <scope>NUCLEOTIDE SEQUENCE</scope>
    <source>
        <tissue evidence="2">Leaf</tissue>
    </source>
</reference>
<evidence type="ECO:0000313" key="3">
    <source>
        <dbReference type="Proteomes" id="UP000829196"/>
    </source>
</evidence>
<dbReference type="AlphaFoldDB" id="A0A8T3B6I4"/>
<organism evidence="2 3">
    <name type="scientific">Dendrobium nobile</name>
    <name type="common">Orchid</name>
    <dbReference type="NCBI Taxonomy" id="94219"/>
    <lineage>
        <taxon>Eukaryota</taxon>
        <taxon>Viridiplantae</taxon>
        <taxon>Streptophyta</taxon>
        <taxon>Embryophyta</taxon>
        <taxon>Tracheophyta</taxon>
        <taxon>Spermatophyta</taxon>
        <taxon>Magnoliopsida</taxon>
        <taxon>Liliopsida</taxon>
        <taxon>Asparagales</taxon>
        <taxon>Orchidaceae</taxon>
        <taxon>Epidendroideae</taxon>
        <taxon>Malaxideae</taxon>
        <taxon>Dendrobiinae</taxon>
        <taxon>Dendrobium</taxon>
    </lineage>
</organism>
<keyword evidence="3" id="KW-1185">Reference proteome</keyword>
<dbReference type="Proteomes" id="UP000829196">
    <property type="component" value="Unassembled WGS sequence"/>
</dbReference>
<comment type="caution">
    <text evidence="2">The sequence shown here is derived from an EMBL/GenBank/DDBJ whole genome shotgun (WGS) entry which is preliminary data.</text>
</comment>
<name>A0A8T3B6I4_DENNO</name>
<dbReference type="EMBL" id="JAGYWB010000010">
    <property type="protein sequence ID" value="KAI0507003.1"/>
    <property type="molecule type" value="Genomic_DNA"/>
</dbReference>
<accession>A0A8T3B6I4</accession>
<gene>
    <name evidence="2" type="ORF">KFK09_013121</name>
</gene>
<feature type="compositionally biased region" description="Polar residues" evidence="1">
    <location>
        <begin position="69"/>
        <end position="78"/>
    </location>
</feature>